<evidence type="ECO:0000256" key="1">
    <source>
        <dbReference type="SAM" id="SignalP"/>
    </source>
</evidence>
<reference evidence="2 3" key="1">
    <citation type="submission" date="2017-11" db="EMBL/GenBank/DDBJ databases">
        <title>Infants hospitalized years apart are colonized by the same room-sourced microbial strains.</title>
        <authorList>
            <person name="Brooks B."/>
            <person name="Olm M.R."/>
            <person name="Firek B.A."/>
            <person name="Baker R."/>
            <person name="Thomas B.C."/>
            <person name="Morowitz M.J."/>
            <person name="Banfield J.F."/>
        </authorList>
    </citation>
    <scope>NUCLEOTIDE SEQUENCE [LARGE SCALE GENOMIC DNA]</scope>
    <source>
        <strain evidence="2">S2_009_000_R2_76</strain>
    </source>
</reference>
<evidence type="ECO:0008006" key="4">
    <source>
        <dbReference type="Google" id="ProtNLM"/>
    </source>
</evidence>
<comment type="caution">
    <text evidence="2">The sequence shown here is derived from an EMBL/GenBank/DDBJ whole genome shotgun (WGS) entry which is preliminary data.</text>
</comment>
<organism evidence="2 3">
    <name type="scientific">Pseudopedobacter saltans</name>
    <dbReference type="NCBI Taxonomy" id="151895"/>
    <lineage>
        <taxon>Bacteria</taxon>
        <taxon>Pseudomonadati</taxon>
        <taxon>Bacteroidota</taxon>
        <taxon>Sphingobacteriia</taxon>
        <taxon>Sphingobacteriales</taxon>
        <taxon>Sphingobacteriaceae</taxon>
        <taxon>Pseudopedobacter</taxon>
    </lineage>
</organism>
<proteinExistence type="predicted"/>
<protein>
    <recommendedName>
        <fullName evidence="4">DUF916 domain-containing protein</fullName>
    </recommendedName>
</protein>
<feature type="signal peptide" evidence="1">
    <location>
        <begin position="1"/>
        <end position="23"/>
    </location>
</feature>
<name>A0A2W5GXV2_9SPHI</name>
<gene>
    <name evidence="2" type="ORF">DI598_05110</name>
</gene>
<feature type="chain" id="PRO_5016018797" description="DUF916 domain-containing protein" evidence="1">
    <location>
        <begin position="24"/>
        <end position="297"/>
    </location>
</feature>
<evidence type="ECO:0000313" key="3">
    <source>
        <dbReference type="Proteomes" id="UP000249645"/>
    </source>
</evidence>
<sequence>MKQNTYFLLFLFSFFAIKINSHAQDASNAHTAIKTVISKAVDTTPKEHIGLEVKPVRLDFNLSKGEAVIQTLNITNNFPFKMVFRAYTSDWLRDSVGVHQYLKPGTLDRSCAKWISFENNSVEIAPKETKQIIVKMKMPNTDSAMAQMKWCLVFLESVKENKIDKPSDSVRTSVNTIFRVGIHVLQTPPQLKSDKKLEMISFKSIANQRNNYQITCINKGETQLECKGYLELSSLADNTKKTVGPIMFPIFPDQKRLVNFSLPQDIPNGKYSILAVVDANDDDVPLQASEATVEIKQ</sequence>
<evidence type="ECO:0000313" key="2">
    <source>
        <dbReference type="EMBL" id="PZP50646.1"/>
    </source>
</evidence>
<dbReference type="AlphaFoldDB" id="A0A2W5GXV2"/>
<dbReference type="EMBL" id="QFOI01000059">
    <property type="protein sequence ID" value="PZP50646.1"/>
    <property type="molecule type" value="Genomic_DNA"/>
</dbReference>
<keyword evidence="1" id="KW-0732">Signal</keyword>
<accession>A0A2W5GXV2</accession>
<dbReference type="Proteomes" id="UP000249645">
    <property type="component" value="Unassembled WGS sequence"/>
</dbReference>